<evidence type="ECO:0000259" key="3">
    <source>
        <dbReference type="PROSITE" id="PS51352"/>
    </source>
</evidence>
<keyword evidence="2" id="KW-0732">Signal</keyword>
<dbReference type="SUPFAM" id="SSF52833">
    <property type="entry name" value="Thioredoxin-like"/>
    <property type="match status" value="1"/>
</dbReference>
<dbReference type="PROSITE" id="PS51352">
    <property type="entry name" value="THIOREDOXIN_2"/>
    <property type="match status" value="1"/>
</dbReference>
<dbReference type="PANTHER" id="PTHR46115">
    <property type="entry name" value="THIOREDOXIN-LIKE PROTEIN 1"/>
    <property type="match status" value="1"/>
</dbReference>
<comment type="caution">
    <text evidence="4">The sequence shown here is derived from an EMBL/GenBank/DDBJ whole genome shotgun (WGS) entry which is preliminary data.</text>
</comment>
<proteinExistence type="predicted"/>
<feature type="chain" id="PRO_5035320815" description="Thioredoxin domain-containing protein" evidence="2">
    <location>
        <begin position="22"/>
        <end position="156"/>
    </location>
</feature>
<gene>
    <name evidence="4" type="ORF">KFE25_013309</name>
</gene>
<dbReference type="Pfam" id="PF00085">
    <property type="entry name" value="Thioredoxin"/>
    <property type="match status" value="1"/>
</dbReference>
<keyword evidence="5" id="KW-1185">Reference proteome</keyword>
<dbReference type="Gene3D" id="3.40.30.10">
    <property type="entry name" value="Glutaredoxin"/>
    <property type="match status" value="1"/>
</dbReference>
<accession>A0A8J5XSN0</accession>
<organism evidence="4 5">
    <name type="scientific">Diacronema lutheri</name>
    <name type="common">Unicellular marine alga</name>
    <name type="synonym">Monochrysis lutheri</name>
    <dbReference type="NCBI Taxonomy" id="2081491"/>
    <lineage>
        <taxon>Eukaryota</taxon>
        <taxon>Haptista</taxon>
        <taxon>Haptophyta</taxon>
        <taxon>Pavlovophyceae</taxon>
        <taxon>Pavlovales</taxon>
        <taxon>Pavlovaceae</taxon>
        <taxon>Diacronema</taxon>
    </lineage>
</organism>
<evidence type="ECO:0000256" key="1">
    <source>
        <dbReference type="ARBA" id="ARBA00023157"/>
    </source>
</evidence>
<dbReference type="AlphaFoldDB" id="A0A8J5XSN0"/>
<dbReference type="InterPro" id="IPR013766">
    <property type="entry name" value="Thioredoxin_domain"/>
</dbReference>
<evidence type="ECO:0000256" key="2">
    <source>
        <dbReference type="SAM" id="SignalP"/>
    </source>
</evidence>
<keyword evidence="1" id="KW-1015">Disulfide bond</keyword>
<dbReference type="OMA" id="CIMIAPA"/>
<evidence type="ECO:0000313" key="5">
    <source>
        <dbReference type="Proteomes" id="UP000751190"/>
    </source>
</evidence>
<sequence length="156" mass="16401">MVALFSAVVLSLAVASSSVTAAALAGRAPAHAPLRSSRLLRRTCRHVAVVKDITSESEFNAALKQAGDALVVIDYSTSWCGPCKVIAPKFAEFSDQFPAAAFYKVIGDSSSDANKLMSKQGIRAVPTFQLWKGNTKVCEISGAKAAALEEAIQANV</sequence>
<protein>
    <recommendedName>
        <fullName evidence="3">Thioredoxin domain-containing protein</fullName>
    </recommendedName>
</protein>
<dbReference type="Proteomes" id="UP000751190">
    <property type="component" value="Unassembled WGS sequence"/>
</dbReference>
<dbReference type="InterPro" id="IPR017937">
    <property type="entry name" value="Thioredoxin_CS"/>
</dbReference>
<dbReference type="PRINTS" id="PR00421">
    <property type="entry name" value="THIOREDOXIN"/>
</dbReference>
<dbReference type="InterPro" id="IPR036249">
    <property type="entry name" value="Thioredoxin-like_sf"/>
</dbReference>
<feature type="signal peptide" evidence="2">
    <location>
        <begin position="1"/>
        <end position="21"/>
    </location>
</feature>
<dbReference type="PROSITE" id="PS00194">
    <property type="entry name" value="THIOREDOXIN_1"/>
    <property type="match status" value="1"/>
</dbReference>
<evidence type="ECO:0000313" key="4">
    <source>
        <dbReference type="EMBL" id="KAG8468226.1"/>
    </source>
</evidence>
<reference evidence="4" key="1">
    <citation type="submission" date="2021-05" db="EMBL/GenBank/DDBJ databases">
        <title>The genome of the haptophyte Pavlova lutheri (Diacronema luteri, Pavlovales) - a model for lipid biosynthesis in eukaryotic algae.</title>
        <authorList>
            <person name="Hulatt C.J."/>
            <person name="Posewitz M.C."/>
        </authorList>
    </citation>
    <scope>NUCLEOTIDE SEQUENCE</scope>
    <source>
        <strain evidence="4">NIVA-4/92</strain>
    </source>
</reference>
<dbReference type="FunFam" id="3.40.30.10:FF:000245">
    <property type="entry name" value="Thioredoxin"/>
    <property type="match status" value="1"/>
</dbReference>
<dbReference type="EMBL" id="JAGTXO010000004">
    <property type="protein sequence ID" value="KAG8468226.1"/>
    <property type="molecule type" value="Genomic_DNA"/>
</dbReference>
<dbReference type="OrthoDB" id="2121326at2759"/>
<name>A0A8J5XSN0_DIALT</name>
<feature type="domain" description="Thioredoxin" evidence="3">
    <location>
        <begin position="10"/>
        <end position="156"/>
    </location>
</feature>
<dbReference type="CDD" id="cd02947">
    <property type="entry name" value="TRX_family"/>
    <property type="match status" value="1"/>
</dbReference>